<name>T1CRG8_9PORP</name>
<evidence type="ECO:0000313" key="1">
    <source>
        <dbReference type="EMBL" id="GAD05678.1"/>
    </source>
</evidence>
<dbReference type="EMBL" id="BAOU01000037">
    <property type="protein sequence ID" value="GAD05678.1"/>
    <property type="molecule type" value="Genomic_DNA"/>
</dbReference>
<comment type="caution">
    <text evidence="1">The sequence shown here is derived from an EMBL/GenBank/DDBJ whole genome shotgun (WGS) entry which is preliminary data.</text>
</comment>
<dbReference type="AlphaFoldDB" id="T1CRG8"/>
<gene>
    <name evidence="1" type="ORF">PORCRE_1383</name>
</gene>
<reference evidence="2" key="1">
    <citation type="journal article" date="2013" name="Genome">
        <title>Draft Genome Sequences of Porphyromonas crevioricanis JCM 15906T and Porphyromonas cansulci JCM 13913T Isolated from a Canine Oral Cavity.</title>
        <authorList>
            <person name="Sakamoto M."/>
            <person name="Tanaka N."/>
            <person name="Shiwa Y."/>
            <person name="Yoshikawa H."/>
            <person name="Ohkuma M."/>
        </authorList>
    </citation>
    <scope>NUCLEOTIDE SEQUENCE [LARGE SCALE GENOMIC DNA]</scope>
    <source>
        <strain evidence="2">JCM 15906</strain>
    </source>
</reference>
<accession>T1CRG8</accession>
<evidence type="ECO:0000313" key="2">
    <source>
        <dbReference type="Proteomes" id="UP000018031"/>
    </source>
</evidence>
<dbReference type="Proteomes" id="UP000018031">
    <property type="component" value="Unassembled WGS sequence"/>
</dbReference>
<organism evidence="1 2">
    <name type="scientific">Porphyromonas crevioricanis JCM 15906</name>
    <dbReference type="NCBI Taxonomy" id="1305617"/>
    <lineage>
        <taxon>Bacteria</taxon>
        <taxon>Pseudomonadati</taxon>
        <taxon>Bacteroidota</taxon>
        <taxon>Bacteroidia</taxon>
        <taxon>Bacteroidales</taxon>
        <taxon>Porphyromonadaceae</taxon>
        <taxon>Porphyromonas</taxon>
    </lineage>
</organism>
<reference evidence="1 2" key="2">
    <citation type="journal article" date="2013" name="Genome Announc.">
        <title>Draft Genome Sequences of Porphyromonas crevioricanis JCM 15906T and Porphyromonas cansulci JCM 13913T Isolated from a Canine Oral Cavity.</title>
        <authorList>
            <person name="Sakamoto M."/>
            <person name="Tanaka N."/>
            <person name="Shiwa Y."/>
            <person name="Yoshikawa H."/>
            <person name="Ohkuma M."/>
        </authorList>
    </citation>
    <scope>NUCLEOTIDE SEQUENCE [LARGE SCALE GENOMIC DNA]</scope>
    <source>
        <strain evidence="1 2">JCM 15906</strain>
    </source>
</reference>
<proteinExistence type="predicted"/>
<sequence length="56" mass="6524">MLSSTFRSDHALKAQAIHPHFQQLEIITILQSPVKEATKQPLWEAVSWSRFMQKCE</sequence>
<protein>
    <submittedName>
        <fullName evidence="1">Uncharacterized protein</fullName>
    </submittedName>
</protein>